<dbReference type="SUPFAM" id="SSF52980">
    <property type="entry name" value="Restriction endonuclease-like"/>
    <property type="match status" value="1"/>
</dbReference>
<protein>
    <recommendedName>
        <fullName evidence="1">YqaJ viral recombinase domain-containing protein</fullName>
    </recommendedName>
</protein>
<feature type="domain" description="YqaJ viral recombinase" evidence="1">
    <location>
        <begin position="22"/>
        <end position="145"/>
    </location>
</feature>
<dbReference type="InterPro" id="IPR011604">
    <property type="entry name" value="PDDEXK-like_dom_sf"/>
</dbReference>
<evidence type="ECO:0000313" key="2">
    <source>
        <dbReference type="EMBL" id="QHT03074.1"/>
    </source>
</evidence>
<dbReference type="Pfam" id="PF09588">
    <property type="entry name" value="YqaJ"/>
    <property type="match status" value="1"/>
</dbReference>
<dbReference type="EMBL" id="MN739405">
    <property type="protein sequence ID" value="QHT03074.1"/>
    <property type="molecule type" value="Genomic_DNA"/>
</dbReference>
<sequence length="265" mass="31445">MNRIETLNNLKKRPFIKQRSEEWYKLRETRLTASDLYDAVHSPVSLIKKKIKNVSYNSFSIPALKWGCMFEKVAIDAYSHINKTNVHEFGLLINDKIDNFGASPDGITDEGIMVEIKCPYKREIKDGTIPDKYYYQMLGQMAVCELDICDYVECKFVTYNTEEEYIKNVENLENYKHGIIIEFKDNTYYYTKPNQDYKDNINEVSEKANGNKCTYWVLELMNVQRVNFNNDKWNNQIKDKIKQYWQLYLTEKNNKPKSLFIEDSD</sequence>
<dbReference type="PANTHER" id="PTHR46609">
    <property type="entry name" value="EXONUCLEASE, PHAGE-TYPE/RECB, C-TERMINAL DOMAIN-CONTAINING PROTEIN"/>
    <property type="match status" value="1"/>
</dbReference>
<dbReference type="InterPro" id="IPR011335">
    <property type="entry name" value="Restrct_endonuc-II-like"/>
</dbReference>
<dbReference type="CDD" id="cd22343">
    <property type="entry name" value="PDDEXK_lambda_exonuclease-like"/>
    <property type="match status" value="1"/>
</dbReference>
<dbReference type="Gene3D" id="3.90.320.10">
    <property type="match status" value="1"/>
</dbReference>
<dbReference type="PANTHER" id="PTHR46609:SF8">
    <property type="entry name" value="YQAJ VIRAL RECOMBINASE DOMAIN-CONTAINING PROTEIN"/>
    <property type="match status" value="1"/>
</dbReference>
<dbReference type="InterPro" id="IPR051703">
    <property type="entry name" value="NF-kappa-B_Signaling_Reg"/>
</dbReference>
<proteinExistence type="predicted"/>
<evidence type="ECO:0000259" key="1">
    <source>
        <dbReference type="Pfam" id="PF09588"/>
    </source>
</evidence>
<dbReference type="AlphaFoldDB" id="A0A6C0CHH5"/>
<name>A0A6C0CHH5_9ZZZZ</name>
<dbReference type="InterPro" id="IPR019080">
    <property type="entry name" value="YqaJ_viral_recombinase"/>
</dbReference>
<reference evidence="2" key="1">
    <citation type="journal article" date="2020" name="Nature">
        <title>Giant virus diversity and host interactions through global metagenomics.</title>
        <authorList>
            <person name="Schulz F."/>
            <person name="Roux S."/>
            <person name="Paez-Espino D."/>
            <person name="Jungbluth S."/>
            <person name="Walsh D.A."/>
            <person name="Denef V.J."/>
            <person name="McMahon K.D."/>
            <person name="Konstantinidis K.T."/>
            <person name="Eloe-Fadrosh E.A."/>
            <person name="Kyrpides N.C."/>
            <person name="Woyke T."/>
        </authorList>
    </citation>
    <scope>NUCLEOTIDE SEQUENCE</scope>
    <source>
        <strain evidence="2">GVMAG-M-3300020727-4</strain>
    </source>
</reference>
<accession>A0A6C0CHH5</accession>
<organism evidence="2">
    <name type="scientific">viral metagenome</name>
    <dbReference type="NCBI Taxonomy" id="1070528"/>
    <lineage>
        <taxon>unclassified sequences</taxon>
        <taxon>metagenomes</taxon>
        <taxon>organismal metagenomes</taxon>
    </lineage>
</organism>
<dbReference type="NCBIfam" id="TIGR03033">
    <property type="entry name" value="phage_rel_nuc"/>
    <property type="match status" value="1"/>
</dbReference>
<dbReference type="InterPro" id="IPR017482">
    <property type="entry name" value="Lambda-type_endonuclease"/>
</dbReference>